<name>E9FXY7_DAPPU</name>
<dbReference type="FunCoup" id="E9FXY7">
    <property type="interactions" value="18"/>
</dbReference>
<evidence type="ECO:0000256" key="8">
    <source>
        <dbReference type="ARBA" id="ARBA00023180"/>
    </source>
</evidence>
<dbReference type="GO" id="GO:0000139">
    <property type="term" value="C:Golgi membrane"/>
    <property type="evidence" value="ECO:0007669"/>
    <property type="project" value="UniProtKB-SubCell"/>
</dbReference>
<dbReference type="InterPro" id="IPR005331">
    <property type="entry name" value="Sulfotransferase"/>
</dbReference>
<keyword evidence="9" id="KW-0119">Carbohydrate metabolism</keyword>
<dbReference type="EC" id="2.8.2.-" evidence="9"/>
<dbReference type="EMBL" id="GL732526">
    <property type="protein sequence ID" value="EFX88210.1"/>
    <property type="molecule type" value="Genomic_DNA"/>
</dbReference>
<dbReference type="Pfam" id="PF03567">
    <property type="entry name" value="Sulfotransfer_2"/>
    <property type="match status" value="2"/>
</dbReference>
<keyword evidence="3 9" id="KW-0808">Transferase</keyword>
<evidence type="ECO:0000256" key="9">
    <source>
        <dbReference type="RuleBase" id="RU364020"/>
    </source>
</evidence>
<dbReference type="HOGENOM" id="CLU_044769_0_0_1"/>
<evidence type="ECO:0000313" key="10">
    <source>
        <dbReference type="EMBL" id="EFX88210.1"/>
    </source>
</evidence>
<keyword evidence="4" id="KW-0812">Transmembrane</keyword>
<dbReference type="InterPro" id="IPR018011">
    <property type="entry name" value="Carb_sulfotrans_8-10"/>
</dbReference>
<accession>E9FXY7</accession>
<organism evidence="10 11">
    <name type="scientific">Daphnia pulex</name>
    <name type="common">Water flea</name>
    <dbReference type="NCBI Taxonomy" id="6669"/>
    <lineage>
        <taxon>Eukaryota</taxon>
        <taxon>Metazoa</taxon>
        <taxon>Ecdysozoa</taxon>
        <taxon>Arthropoda</taxon>
        <taxon>Crustacea</taxon>
        <taxon>Branchiopoda</taxon>
        <taxon>Diplostraca</taxon>
        <taxon>Cladocera</taxon>
        <taxon>Anomopoda</taxon>
        <taxon>Daphniidae</taxon>
        <taxon>Daphnia</taxon>
    </lineage>
</organism>
<dbReference type="GO" id="GO:0008146">
    <property type="term" value="F:sulfotransferase activity"/>
    <property type="evidence" value="ECO:0000318"/>
    <property type="project" value="GO_Central"/>
</dbReference>
<evidence type="ECO:0000256" key="1">
    <source>
        <dbReference type="ARBA" id="ARBA00004323"/>
    </source>
</evidence>
<evidence type="ECO:0000256" key="4">
    <source>
        <dbReference type="ARBA" id="ARBA00022692"/>
    </source>
</evidence>
<dbReference type="PANTHER" id="PTHR12137:SF54">
    <property type="entry name" value="CARBOHYDRATE SULFOTRANSFERASE"/>
    <property type="match status" value="1"/>
</dbReference>
<evidence type="ECO:0000256" key="3">
    <source>
        <dbReference type="ARBA" id="ARBA00022679"/>
    </source>
</evidence>
<evidence type="ECO:0000256" key="7">
    <source>
        <dbReference type="ARBA" id="ARBA00023136"/>
    </source>
</evidence>
<dbReference type="PANTHER" id="PTHR12137">
    <property type="entry name" value="CARBOHYDRATE SULFOTRANSFERASE"/>
    <property type="match status" value="1"/>
</dbReference>
<dbReference type="InParanoid" id="E9FXY7"/>
<dbReference type="eggNOG" id="KOG4651">
    <property type="taxonomic scope" value="Eukaryota"/>
</dbReference>
<protein>
    <recommendedName>
        <fullName evidence="9">Carbohydrate sulfotransferase</fullName>
        <ecNumber evidence="9">2.8.2.-</ecNumber>
    </recommendedName>
</protein>
<keyword evidence="9" id="KW-0735">Signal-anchor</keyword>
<evidence type="ECO:0000256" key="2">
    <source>
        <dbReference type="ARBA" id="ARBA00006339"/>
    </source>
</evidence>
<evidence type="ECO:0000256" key="5">
    <source>
        <dbReference type="ARBA" id="ARBA00022989"/>
    </source>
</evidence>
<comment type="similarity">
    <text evidence="2 9">Belongs to the sulfotransferase 2 family.</text>
</comment>
<comment type="subcellular location">
    <subcellularLocation>
        <location evidence="1 9">Golgi apparatus membrane</location>
        <topology evidence="1 9">Single-pass type II membrane protein</topology>
    </subcellularLocation>
</comment>
<sequence length="383" mass="43302">MSGPPSFLSLVSVENPVTSHFSMAPTFQTMGCFLNKVASSSLVSAFLLVHGLGPTFSSPHSLTSHLLPRSLEDFQFANQTFFKFMFVRHPMDRMLSCYLDKMVESPHYSLPAFRNYVRNKARQVMMKRQRAAAQQMRQQRDRAASASLVSSTRQSFNTKPQLRSLLSLNDDGGAPAAVWNRRPDSQIIYGRQVGGKGYDTAKIEAVAANDDNEILETKKLQPRYVVGQQHSPADSDSVIQTLEKVAAPLPKTNITEVKPTFEEFLEFVLDTDLLGIGYDSHWVPFHRYCSPCSVPYHVIGKLETAADDFQYIWDKTGLGTQVPVPWINRNTAPSKSKIALEKKYYSSLPRDLILRFYDAFRMDFELFDYSINDILVKAGYRAI</sequence>
<dbReference type="OrthoDB" id="2019940at2759"/>
<dbReference type="Proteomes" id="UP000000305">
    <property type="component" value="Unassembled WGS sequence"/>
</dbReference>
<evidence type="ECO:0000313" key="11">
    <source>
        <dbReference type="Proteomes" id="UP000000305"/>
    </source>
</evidence>
<dbReference type="GO" id="GO:0016051">
    <property type="term" value="P:carbohydrate biosynthetic process"/>
    <property type="evidence" value="ECO:0007669"/>
    <property type="project" value="InterPro"/>
</dbReference>
<keyword evidence="11" id="KW-1185">Reference proteome</keyword>
<keyword evidence="7" id="KW-0472">Membrane</keyword>
<proteinExistence type="inferred from homology"/>
<keyword evidence="6 9" id="KW-0333">Golgi apparatus</keyword>
<reference evidence="10 11" key="1">
    <citation type="journal article" date="2011" name="Science">
        <title>The ecoresponsive genome of Daphnia pulex.</title>
        <authorList>
            <person name="Colbourne J.K."/>
            <person name="Pfrender M.E."/>
            <person name="Gilbert D."/>
            <person name="Thomas W.K."/>
            <person name="Tucker A."/>
            <person name="Oakley T.H."/>
            <person name="Tokishita S."/>
            <person name="Aerts A."/>
            <person name="Arnold G.J."/>
            <person name="Basu M.K."/>
            <person name="Bauer D.J."/>
            <person name="Caceres C.E."/>
            <person name="Carmel L."/>
            <person name="Casola C."/>
            <person name="Choi J.H."/>
            <person name="Detter J.C."/>
            <person name="Dong Q."/>
            <person name="Dusheyko S."/>
            <person name="Eads B.D."/>
            <person name="Frohlich T."/>
            <person name="Geiler-Samerotte K.A."/>
            <person name="Gerlach D."/>
            <person name="Hatcher P."/>
            <person name="Jogdeo S."/>
            <person name="Krijgsveld J."/>
            <person name="Kriventseva E.V."/>
            <person name="Kultz D."/>
            <person name="Laforsch C."/>
            <person name="Lindquist E."/>
            <person name="Lopez J."/>
            <person name="Manak J.R."/>
            <person name="Muller J."/>
            <person name="Pangilinan J."/>
            <person name="Patwardhan R.P."/>
            <person name="Pitluck S."/>
            <person name="Pritham E.J."/>
            <person name="Rechtsteiner A."/>
            <person name="Rho M."/>
            <person name="Rogozin I.B."/>
            <person name="Sakarya O."/>
            <person name="Salamov A."/>
            <person name="Schaack S."/>
            <person name="Shapiro H."/>
            <person name="Shiga Y."/>
            <person name="Skalitzky C."/>
            <person name="Smith Z."/>
            <person name="Souvorov A."/>
            <person name="Sung W."/>
            <person name="Tang Z."/>
            <person name="Tsuchiya D."/>
            <person name="Tu H."/>
            <person name="Vos H."/>
            <person name="Wang M."/>
            <person name="Wolf Y.I."/>
            <person name="Yamagata H."/>
            <person name="Yamada T."/>
            <person name="Ye Y."/>
            <person name="Shaw J.R."/>
            <person name="Andrews J."/>
            <person name="Crease T.J."/>
            <person name="Tang H."/>
            <person name="Lucas S.M."/>
            <person name="Robertson H.M."/>
            <person name="Bork P."/>
            <person name="Koonin E.V."/>
            <person name="Zdobnov E.M."/>
            <person name="Grigoriev I.V."/>
            <person name="Lynch M."/>
            <person name="Boore J.L."/>
        </authorList>
    </citation>
    <scope>NUCLEOTIDE SEQUENCE [LARGE SCALE GENOMIC DNA]</scope>
</reference>
<dbReference type="KEGG" id="dpx:DAPPUDRAFT_235002"/>
<dbReference type="AlphaFoldDB" id="E9FXY7"/>
<evidence type="ECO:0000256" key="6">
    <source>
        <dbReference type="ARBA" id="ARBA00023034"/>
    </source>
</evidence>
<gene>
    <name evidence="10" type="ORF">DAPPUDRAFT_235002</name>
</gene>
<keyword evidence="5" id="KW-1133">Transmembrane helix</keyword>
<keyword evidence="8 9" id="KW-0325">Glycoprotein</keyword>